<dbReference type="Pfam" id="PF01844">
    <property type="entry name" value="HNH"/>
    <property type="match status" value="1"/>
</dbReference>
<proteinExistence type="predicted"/>
<evidence type="ECO:0000256" key="1">
    <source>
        <dbReference type="SAM" id="MobiDB-lite"/>
    </source>
</evidence>
<dbReference type="STRING" id="1920490.GCA_001895925_03718"/>
<evidence type="ECO:0000313" key="3">
    <source>
        <dbReference type="EMBL" id="PSB20165.1"/>
    </source>
</evidence>
<dbReference type="EMBL" id="PVWG01000007">
    <property type="protein sequence ID" value="PSB20165.1"/>
    <property type="molecule type" value="Genomic_DNA"/>
</dbReference>
<accession>A0A2T1DI74</accession>
<dbReference type="GO" id="GO:0008270">
    <property type="term" value="F:zinc ion binding"/>
    <property type="evidence" value="ECO:0007669"/>
    <property type="project" value="InterPro"/>
</dbReference>
<dbReference type="Gene3D" id="1.10.30.50">
    <property type="match status" value="1"/>
</dbReference>
<evidence type="ECO:0000259" key="2">
    <source>
        <dbReference type="SMART" id="SM00507"/>
    </source>
</evidence>
<feature type="region of interest" description="Disordered" evidence="1">
    <location>
        <begin position="127"/>
        <end position="154"/>
    </location>
</feature>
<dbReference type="SMART" id="SM00507">
    <property type="entry name" value="HNHc"/>
    <property type="match status" value="1"/>
</dbReference>
<dbReference type="GO" id="GO:0003676">
    <property type="term" value="F:nucleic acid binding"/>
    <property type="evidence" value="ECO:0007669"/>
    <property type="project" value="InterPro"/>
</dbReference>
<dbReference type="CDD" id="cd00085">
    <property type="entry name" value="HNHc"/>
    <property type="match status" value="1"/>
</dbReference>
<organism evidence="3 4">
    <name type="scientific">Phormidesmis priestleyi ULC007</name>
    <dbReference type="NCBI Taxonomy" id="1920490"/>
    <lineage>
        <taxon>Bacteria</taxon>
        <taxon>Bacillati</taxon>
        <taxon>Cyanobacteriota</taxon>
        <taxon>Cyanophyceae</taxon>
        <taxon>Leptolyngbyales</taxon>
        <taxon>Leptolyngbyaceae</taxon>
        <taxon>Phormidesmis</taxon>
    </lineage>
</organism>
<name>A0A2T1DI74_9CYAN</name>
<dbReference type="Proteomes" id="UP000238634">
    <property type="component" value="Unassembled WGS sequence"/>
</dbReference>
<keyword evidence="4" id="KW-1185">Reference proteome</keyword>
<dbReference type="OrthoDB" id="571126at2"/>
<gene>
    <name evidence="3" type="ORF">C7B65_08935</name>
</gene>
<dbReference type="InterPro" id="IPR002711">
    <property type="entry name" value="HNH"/>
</dbReference>
<protein>
    <submittedName>
        <fullName evidence="3">HNH endonuclease</fullName>
    </submittedName>
</protein>
<dbReference type="AlphaFoldDB" id="A0A2T1DI74"/>
<keyword evidence="3" id="KW-0255">Endonuclease</keyword>
<dbReference type="RefSeq" id="WP_073070748.1">
    <property type="nucleotide sequence ID" value="NZ_PVWG01000007.1"/>
</dbReference>
<reference evidence="3 4" key="1">
    <citation type="submission" date="2018-02" db="EMBL/GenBank/DDBJ databases">
        <authorList>
            <person name="Cohen D.B."/>
            <person name="Kent A.D."/>
        </authorList>
    </citation>
    <scope>NUCLEOTIDE SEQUENCE [LARGE SCALE GENOMIC DNA]</scope>
    <source>
        <strain evidence="3 4">ULC007</strain>
    </source>
</reference>
<dbReference type="GO" id="GO:0004519">
    <property type="term" value="F:endonuclease activity"/>
    <property type="evidence" value="ECO:0007669"/>
    <property type="project" value="UniProtKB-KW"/>
</dbReference>
<keyword evidence="3" id="KW-0540">Nuclease</keyword>
<dbReference type="InterPro" id="IPR003615">
    <property type="entry name" value="HNH_nuc"/>
</dbReference>
<sequence>MLPEIESPKPLSQWASESFVDENTRPSAKNCIFAVNPYDGNWTYWSQRRGNYPGTSQMMALALKRQKGKCPECGLHFHPEDQIEIHHLDGNYRNNRKENLTATHRHCHDRIHGGLSILSQQLSTHAKGQLGEEPDERKLSRPVLKPSREGDLPA</sequence>
<evidence type="ECO:0000313" key="4">
    <source>
        <dbReference type="Proteomes" id="UP000238634"/>
    </source>
</evidence>
<feature type="domain" description="HNH nuclease" evidence="2">
    <location>
        <begin position="57"/>
        <end position="109"/>
    </location>
</feature>
<reference evidence="3 4" key="2">
    <citation type="submission" date="2018-03" db="EMBL/GenBank/DDBJ databases">
        <title>The ancient ancestry and fast evolution of plastids.</title>
        <authorList>
            <person name="Moore K.R."/>
            <person name="Magnabosco C."/>
            <person name="Momper L."/>
            <person name="Gold D.A."/>
            <person name="Bosak T."/>
            <person name="Fournier G.P."/>
        </authorList>
    </citation>
    <scope>NUCLEOTIDE SEQUENCE [LARGE SCALE GENOMIC DNA]</scope>
    <source>
        <strain evidence="3 4">ULC007</strain>
    </source>
</reference>
<keyword evidence="3" id="KW-0378">Hydrolase</keyword>
<comment type="caution">
    <text evidence="3">The sequence shown here is derived from an EMBL/GenBank/DDBJ whole genome shotgun (WGS) entry which is preliminary data.</text>
</comment>